<reference evidence="8 10" key="2">
    <citation type="submission" date="2019-03" db="EMBL/GenBank/DDBJ databases">
        <title>Diverse conjugative elements silence natural transformation in Legionella species.</title>
        <authorList>
            <person name="Durieux I."/>
            <person name="Ginevra C."/>
            <person name="Attaiech L."/>
            <person name="Picq K."/>
            <person name="Juan P.A."/>
            <person name="Jarraud S."/>
            <person name="Charpentier X."/>
        </authorList>
    </citation>
    <scope>NUCLEOTIDE SEQUENCE [LARGE SCALE GENOMIC DNA]</scope>
    <source>
        <strain evidence="8 10">HL-0427-4011</strain>
    </source>
</reference>
<keyword evidence="2" id="KW-0201">Cytochrome c-type biogenesis</keyword>
<evidence type="ECO:0000256" key="1">
    <source>
        <dbReference type="ARBA" id="ARBA00022737"/>
    </source>
</evidence>
<evidence type="ECO:0000313" key="7">
    <source>
        <dbReference type="EMBL" id="KTD31921.1"/>
    </source>
</evidence>
<dbReference type="STRING" id="454.Lisr_0540"/>
<evidence type="ECO:0000313" key="10">
    <source>
        <dbReference type="Proteomes" id="UP000295517"/>
    </source>
</evidence>
<feature type="transmembrane region" description="Helical" evidence="5">
    <location>
        <begin position="6"/>
        <end position="23"/>
    </location>
</feature>
<evidence type="ECO:0000256" key="5">
    <source>
        <dbReference type="SAM" id="Phobius"/>
    </source>
</evidence>
<feature type="transmembrane region" description="Helical" evidence="5">
    <location>
        <begin position="30"/>
        <end position="50"/>
    </location>
</feature>
<keyword evidence="3 4" id="KW-0802">TPR repeat</keyword>
<dbReference type="PATRIC" id="fig|454.4.peg.569"/>
<evidence type="ECO:0000313" key="8">
    <source>
        <dbReference type="EMBL" id="QBR83876.1"/>
    </source>
</evidence>
<dbReference type="AlphaFoldDB" id="A0A0W0WHV1"/>
<keyword evidence="5" id="KW-0812">Transmembrane</keyword>
<gene>
    <name evidence="8" type="ORF">E3983_05655</name>
    <name evidence="7" type="ORF">Lisr_0540</name>
</gene>
<dbReference type="PANTHER" id="PTHR47870:SF1">
    <property type="entry name" value="CYTOCHROME C-TYPE BIOGENESIS PROTEIN CCMH"/>
    <property type="match status" value="1"/>
</dbReference>
<keyword evidence="5" id="KW-1133">Transmembrane helix</keyword>
<dbReference type="SMART" id="SM00028">
    <property type="entry name" value="TPR"/>
    <property type="match status" value="2"/>
</dbReference>
<proteinExistence type="predicted"/>
<dbReference type="GO" id="GO:0017004">
    <property type="term" value="P:cytochrome complex assembly"/>
    <property type="evidence" value="ECO:0007669"/>
    <property type="project" value="UniProtKB-KW"/>
</dbReference>
<dbReference type="OrthoDB" id="9776053at2"/>
<dbReference type="PROSITE" id="PS50005">
    <property type="entry name" value="TPR"/>
    <property type="match status" value="2"/>
</dbReference>
<accession>A0A0W0WHV1</accession>
<dbReference type="InterPro" id="IPR051263">
    <property type="entry name" value="C-type_cytochrome_biogenesis"/>
</dbReference>
<keyword evidence="9" id="KW-1185">Reference proteome</keyword>
<dbReference type="Gene3D" id="1.25.40.10">
    <property type="entry name" value="Tetratricopeptide repeat domain"/>
    <property type="match status" value="1"/>
</dbReference>
<dbReference type="EMBL" id="CP038254">
    <property type="protein sequence ID" value="QBR83876.1"/>
    <property type="molecule type" value="Genomic_DNA"/>
</dbReference>
<dbReference type="Pfam" id="PF23914">
    <property type="entry name" value="TPR_CcmH_CycH"/>
    <property type="match status" value="1"/>
</dbReference>
<dbReference type="Proteomes" id="UP000295517">
    <property type="component" value="Chromosome"/>
</dbReference>
<protein>
    <submittedName>
        <fullName evidence="7">Cytochrome c type biogenesis protein CcmH</fullName>
    </submittedName>
    <submittedName>
        <fullName evidence="8">Tetratricopeptide repeat protein</fullName>
    </submittedName>
</protein>
<dbReference type="InterPro" id="IPR011990">
    <property type="entry name" value="TPR-like_helical_dom_sf"/>
</dbReference>
<reference evidence="7 9" key="1">
    <citation type="submission" date="2015-11" db="EMBL/GenBank/DDBJ databases">
        <title>Genomic analysis of 38 Legionella species identifies large and diverse effector repertoires.</title>
        <authorList>
            <person name="Burstein D."/>
            <person name="Amaro F."/>
            <person name="Zusman T."/>
            <person name="Lifshitz Z."/>
            <person name="Cohen O."/>
            <person name="Gilbert J.A."/>
            <person name="Pupko T."/>
            <person name="Shuman H.A."/>
            <person name="Segal G."/>
        </authorList>
    </citation>
    <scope>NUCLEOTIDE SEQUENCE [LARGE SCALE GENOMIC DNA]</scope>
    <source>
        <strain evidence="7 9">Bercovier 4</strain>
    </source>
</reference>
<dbReference type="PANTHER" id="PTHR47870">
    <property type="entry name" value="CYTOCHROME C-TYPE BIOGENESIS PROTEIN CCMH"/>
    <property type="match status" value="1"/>
</dbReference>
<feature type="domain" description="Cytochrome c-type biogenesis protein H TPR" evidence="6">
    <location>
        <begin position="66"/>
        <end position="204"/>
    </location>
</feature>
<keyword evidence="1" id="KW-0677">Repeat</keyword>
<evidence type="ECO:0000259" key="6">
    <source>
        <dbReference type="Pfam" id="PF23914"/>
    </source>
</evidence>
<evidence type="ECO:0000313" key="9">
    <source>
        <dbReference type="Proteomes" id="UP000054761"/>
    </source>
</evidence>
<evidence type="ECO:0000256" key="4">
    <source>
        <dbReference type="PROSITE-ProRule" id="PRU00339"/>
    </source>
</evidence>
<feature type="repeat" description="TPR" evidence="4">
    <location>
        <begin position="97"/>
        <end position="130"/>
    </location>
</feature>
<dbReference type="InterPro" id="IPR019734">
    <property type="entry name" value="TPR_rpt"/>
</dbReference>
<keyword evidence="5" id="KW-0472">Membrane</keyword>
<dbReference type="RefSeq" id="WP_058500923.1">
    <property type="nucleotide sequence ID" value="NZ_CAAAJA010000038.1"/>
</dbReference>
<name>A0A0W0WHV1_9GAMM</name>
<evidence type="ECO:0000256" key="2">
    <source>
        <dbReference type="ARBA" id="ARBA00022748"/>
    </source>
</evidence>
<feature type="repeat" description="TPR" evidence="4">
    <location>
        <begin position="168"/>
        <end position="201"/>
    </location>
</feature>
<dbReference type="EMBL" id="LNYH01000018">
    <property type="protein sequence ID" value="KTD31921.1"/>
    <property type="molecule type" value="Genomic_DNA"/>
</dbReference>
<evidence type="ECO:0000256" key="3">
    <source>
        <dbReference type="ARBA" id="ARBA00022803"/>
    </source>
</evidence>
<dbReference type="Proteomes" id="UP000054761">
    <property type="component" value="Unassembled WGS sequence"/>
</dbReference>
<dbReference type="InterPro" id="IPR056413">
    <property type="entry name" value="TPR_CcmH_CycH"/>
</dbReference>
<sequence length="230" mass="26920">MSEWLAITILVVVFISAMFLALYPLRKQPLFSGCLSLVMALAVAFAYWSWGSFTQWRQYVYQTEQQKVATKMLQTLKTPEQLAEKLKAKLNDKPESAKGWYLLGRLYDTQGKWQEAVDSYAKAHRLMPEEISYTIYYAQGLWRLNQQQFTMQIRELYYNILKKNPEQPDALAMLAMDSFLSHDYERAIDYWERLLKLAPPQSEEAVALRKAIARAQKQLEKGNHYDKQSI</sequence>
<organism evidence="7 9">
    <name type="scientific">Legionella israelensis</name>
    <dbReference type="NCBI Taxonomy" id="454"/>
    <lineage>
        <taxon>Bacteria</taxon>
        <taxon>Pseudomonadati</taxon>
        <taxon>Pseudomonadota</taxon>
        <taxon>Gammaproteobacteria</taxon>
        <taxon>Legionellales</taxon>
        <taxon>Legionellaceae</taxon>
        <taxon>Legionella</taxon>
    </lineage>
</organism>
<dbReference type="SUPFAM" id="SSF48452">
    <property type="entry name" value="TPR-like"/>
    <property type="match status" value="1"/>
</dbReference>